<dbReference type="EMBL" id="AWTV01000005">
    <property type="protein sequence ID" value="KIH93305.1"/>
    <property type="molecule type" value="Genomic_DNA"/>
</dbReference>
<dbReference type="RefSeq" id="XP_040621315.1">
    <property type="nucleotide sequence ID" value="XM_040762765.1"/>
</dbReference>
<comment type="caution">
    <text evidence="1">The sequence shown here is derived from an EMBL/GenBank/DDBJ whole genome shotgun (WGS) entry which is preliminary data.</text>
</comment>
<dbReference type="OrthoDB" id="189997at2759"/>
<dbReference type="AlphaFoldDB" id="A0A0C2J2N5"/>
<organism evidence="1 2">
    <name type="scientific">Sporothrix brasiliensis 5110</name>
    <dbReference type="NCBI Taxonomy" id="1398154"/>
    <lineage>
        <taxon>Eukaryota</taxon>
        <taxon>Fungi</taxon>
        <taxon>Dikarya</taxon>
        <taxon>Ascomycota</taxon>
        <taxon>Pezizomycotina</taxon>
        <taxon>Sordariomycetes</taxon>
        <taxon>Sordariomycetidae</taxon>
        <taxon>Ophiostomatales</taxon>
        <taxon>Ophiostomataceae</taxon>
        <taxon>Sporothrix</taxon>
    </lineage>
</organism>
<dbReference type="Proteomes" id="UP000031575">
    <property type="component" value="Unassembled WGS sequence"/>
</dbReference>
<keyword evidence="2" id="KW-1185">Reference proteome</keyword>
<accession>A0A0C2J2N5</accession>
<dbReference type="HOGENOM" id="CLU_1788057_0_0_1"/>
<reference evidence="1 2" key="1">
    <citation type="journal article" date="2014" name="BMC Genomics">
        <title>Comparative genomics of the major fungal agents of human and animal Sporotrichosis: Sporothrix schenckii and Sporothrix brasiliensis.</title>
        <authorList>
            <person name="Teixeira M.M."/>
            <person name="de Almeida L.G."/>
            <person name="Kubitschek-Barreira P."/>
            <person name="Alves F.L."/>
            <person name="Kioshima E.S."/>
            <person name="Abadio A.K."/>
            <person name="Fernandes L."/>
            <person name="Derengowski L.S."/>
            <person name="Ferreira K.S."/>
            <person name="Souza R.C."/>
            <person name="Ruiz J.C."/>
            <person name="de Andrade N.C."/>
            <person name="Paes H.C."/>
            <person name="Nicola A.M."/>
            <person name="Albuquerque P."/>
            <person name="Gerber A.L."/>
            <person name="Martins V.P."/>
            <person name="Peconick L.D."/>
            <person name="Neto A.V."/>
            <person name="Chaucanez C.B."/>
            <person name="Silva P.A."/>
            <person name="Cunha O.L."/>
            <person name="de Oliveira F.F."/>
            <person name="dos Santos T.C."/>
            <person name="Barros A.L."/>
            <person name="Soares M.A."/>
            <person name="de Oliveira L.M."/>
            <person name="Marini M.M."/>
            <person name="Villalobos-Duno H."/>
            <person name="Cunha M.M."/>
            <person name="de Hoog S."/>
            <person name="da Silveira J.F."/>
            <person name="Henrissat B."/>
            <person name="Nino-Vega G.A."/>
            <person name="Cisalpino P.S."/>
            <person name="Mora-Montes H.M."/>
            <person name="Almeida S.R."/>
            <person name="Stajich J.E."/>
            <person name="Lopes-Bezerra L.M."/>
            <person name="Vasconcelos A.T."/>
            <person name="Felipe M.S."/>
        </authorList>
    </citation>
    <scope>NUCLEOTIDE SEQUENCE [LARGE SCALE GENOMIC DNA]</scope>
    <source>
        <strain evidence="1 2">5110</strain>
    </source>
</reference>
<sequence length="145" mass="15999">MTEGRQDTSTGTDTGTNTKADSWANYAAVADASGQICQLYRRLHRLAPMSSLLRDLHAIFVAGFILMKLQAYYEYWSWELGAGSWACRRVPYCPVAAHVTIPIDELGGHGTSGMSAGIELDLESDIHGIERLLSREGLDWFTAVF</sequence>
<protein>
    <submittedName>
        <fullName evidence="1">Uncharacterized protein</fullName>
    </submittedName>
</protein>
<proteinExistence type="predicted"/>
<evidence type="ECO:0000313" key="1">
    <source>
        <dbReference type="EMBL" id="KIH93305.1"/>
    </source>
</evidence>
<gene>
    <name evidence="1" type="ORF">SPBR_04482</name>
</gene>
<evidence type="ECO:0000313" key="2">
    <source>
        <dbReference type="Proteomes" id="UP000031575"/>
    </source>
</evidence>
<name>A0A0C2J2N5_9PEZI</name>
<dbReference type="GeneID" id="63677686"/>
<dbReference type="VEuPathDB" id="FungiDB:SPBR_04482"/>